<comment type="caution">
    <text evidence="1">The sequence shown here is derived from an EMBL/GenBank/DDBJ whole genome shotgun (WGS) entry which is preliminary data.</text>
</comment>
<evidence type="ECO:0000313" key="2">
    <source>
        <dbReference type="Proteomes" id="UP000241912"/>
    </source>
</evidence>
<keyword evidence="2" id="KW-1185">Reference proteome</keyword>
<dbReference type="RefSeq" id="WP_106706080.1">
    <property type="nucleotide sequence ID" value="NZ_PXXU01000009.1"/>
</dbReference>
<evidence type="ECO:0000313" key="1">
    <source>
        <dbReference type="EMBL" id="PSJ18097.1"/>
    </source>
</evidence>
<dbReference type="EMBL" id="PXXU01000009">
    <property type="protein sequence ID" value="PSJ18097.1"/>
    <property type="molecule type" value="Genomic_DNA"/>
</dbReference>
<name>A0A2P7NXB3_9PROT</name>
<accession>A0A2P7NXB3</accession>
<gene>
    <name evidence="1" type="ORF">C7H79_04375</name>
</gene>
<organism evidence="1 2">
    <name type="scientific">Nitrosomonas supralitoralis</name>
    <dbReference type="NCBI Taxonomy" id="2116706"/>
    <lineage>
        <taxon>Bacteria</taxon>
        <taxon>Pseudomonadati</taxon>
        <taxon>Pseudomonadota</taxon>
        <taxon>Betaproteobacteria</taxon>
        <taxon>Nitrosomonadales</taxon>
        <taxon>Nitrosomonadaceae</taxon>
        <taxon>Nitrosomonas</taxon>
    </lineage>
</organism>
<dbReference type="OrthoDB" id="8547915at2"/>
<dbReference type="AlphaFoldDB" id="A0A2P7NXB3"/>
<proteinExistence type="predicted"/>
<reference evidence="1 2" key="1">
    <citation type="submission" date="2018-03" db="EMBL/GenBank/DDBJ databases">
        <title>Draft genome of Nitrosomonas supralitoralis APG5.</title>
        <authorList>
            <person name="Urakawa H."/>
            <person name="Lopez J.V."/>
        </authorList>
    </citation>
    <scope>NUCLEOTIDE SEQUENCE [LARGE SCALE GENOMIC DNA]</scope>
    <source>
        <strain evidence="1 2">APG5</strain>
    </source>
</reference>
<protein>
    <submittedName>
        <fullName evidence="1">Uncharacterized protein</fullName>
    </submittedName>
</protein>
<dbReference type="Proteomes" id="UP000241912">
    <property type="component" value="Unassembled WGS sequence"/>
</dbReference>
<sequence>MKNVNSNYAAELILELLKEKPWLNSPGVMTKDDFHAQDEAILFLQQMAIHGANSFGDTSQSAQRIVSGFLLDFMSKLMHSEHPLNRKSWLVDDSKLMPEQALQIISAEIVGNHLQPQSVH</sequence>